<name>A0A5J5E2F4_9BIFI</name>
<evidence type="ECO:0000313" key="2">
    <source>
        <dbReference type="EMBL" id="KAA8823379.1"/>
    </source>
</evidence>
<proteinExistence type="predicted"/>
<dbReference type="EMBL" id="RZUG01000025">
    <property type="protein sequence ID" value="KAA8823379.1"/>
    <property type="molecule type" value="Genomic_DNA"/>
</dbReference>
<dbReference type="RefSeq" id="WP_150335994.1">
    <property type="nucleotide sequence ID" value="NZ_RZUG01000025.1"/>
</dbReference>
<protein>
    <recommendedName>
        <fullName evidence="1">HTH cro/C1-type domain-containing protein</fullName>
    </recommendedName>
</protein>
<accession>A0A5J5E2F4</accession>
<dbReference type="InterPro" id="IPR001387">
    <property type="entry name" value="Cro/C1-type_HTH"/>
</dbReference>
<evidence type="ECO:0000313" key="3">
    <source>
        <dbReference type="Proteomes" id="UP000326251"/>
    </source>
</evidence>
<evidence type="ECO:0000259" key="1">
    <source>
        <dbReference type="PROSITE" id="PS50943"/>
    </source>
</evidence>
<comment type="caution">
    <text evidence="2">The sequence shown here is derived from an EMBL/GenBank/DDBJ whole genome shotgun (WGS) entry which is preliminary data.</text>
</comment>
<organism evidence="2 3">
    <name type="scientific">Bifidobacterium reuteri</name>
    <dbReference type="NCBI Taxonomy" id="983706"/>
    <lineage>
        <taxon>Bacteria</taxon>
        <taxon>Bacillati</taxon>
        <taxon>Actinomycetota</taxon>
        <taxon>Actinomycetes</taxon>
        <taxon>Bifidobacteriales</taxon>
        <taxon>Bifidobacteriaceae</taxon>
        <taxon>Bifidobacterium</taxon>
    </lineage>
</organism>
<dbReference type="Proteomes" id="UP000326251">
    <property type="component" value="Unassembled WGS sequence"/>
</dbReference>
<dbReference type="PROSITE" id="PS50943">
    <property type="entry name" value="HTH_CROC1"/>
    <property type="match status" value="1"/>
</dbReference>
<dbReference type="InterPro" id="IPR013975">
    <property type="entry name" value="Tscrpt_reg_BetR_N"/>
</dbReference>
<dbReference type="Pfam" id="PF08667">
    <property type="entry name" value="BetR"/>
    <property type="match status" value="1"/>
</dbReference>
<sequence>MSRTSASAACALSPVFAVDGFADASRVLFGRGVVPQSHDTRFLLVPAANRDTSVPDGQGAASERELRRDGVTTRRVRMLMGEPNYVSYAALARIMRLSKSSVTGKLNGDINWTLPDIRRIASHFRVSSDWLLGLSDDPVPSMAKEVVAFT</sequence>
<dbReference type="InterPro" id="IPR010982">
    <property type="entry name" value="Lambda_DNA-bd_dom_sf"/>
</dbReference>
<dbReference type="AlphaFoldDB" id="A0A5J5E2F4"/>
<dbReference type="CDD" id="cd00093">
    <property type="entry name" value="HTH_XRE"/>
    <property type="match status" value="1"/>
</dbReference>
<reference evidence="2 3" key="1">
    <citation type="journal article" date="2019" name="Syst. Appl. Microbiol.">
        <title>Characterization of Bifidobacterium species in feaces of the Egyptian fruit bat: Description of B. vespertilionis sp. nov. and B. rousetti sp. nov.</title>
        <authorList>
            <person name="Modesto M."/>
            <person name="Satti M."/>
            <person name="Watanabe K."/>
            <person name="Puglisi E."/>
            <person name="Morelli L."/>
            <person name="Huang C.-H."/>
            <person name="Liou J.-S."/>
            <person name="Miyashita M."/>
            <person name="Tamura T."/>
            <person name="Saito S."/>
            <person name="Mori K."/>
            <person name="Huang L."/>
            <person name="Sciavilla P."/>
            <person name="Sandri C."/>
            <person name="Spiezio C."/>
            <person name="Vitali F."/>
            <person name="Cavalieri D."/>
            <person name="Perpetuini G."/>
            <person name="Tofalo R."/>
            <person name="Bonetti A."/>
            <person name="Arita M."/>
            <person name="Mattarelli P."/>
        </authorList>
    </citation>
    <scope>NUCLEOTIDE SEQUENCE [LARGE SCALE GENOMIC DNA]</scope>
    <source>
        <strain evidence="2 3">RST19</strain>
    </source>
</reference>
<dbReference type="GO" id="GO:0003677">
    <property type="term" value="F:DNA binding"/>
    <property type="evidence" value="ECO:0007669"/>
    <property type="project" value="InterPro"/>
</dbReference>
<gene>
    <name evidence="2" type="ORF">EMO92_10165</name>
</gene>
<dbReference type="SUPFAM" id="SSF47413">
    <property type="entry name" value="lambda repressor-like DNA-binding domains"/>
    <property type="match status" value="1"/>
</dbReference>
<feature type="domain" description="HTH cro/C1-type" evidence="1">
    <location>
        <begin position="89"/>
        <end position="131"/>
    </location>
</feature>